<name>A0A8J2X8L4_ZYGB2</name>
<dbReference type="InterPro" id="IPR006086">
    <property type="entry name" value="XPG-I_dom"/>
</dbReference>
<dbReference type="InterPro" id="IPR029060">
    <property type="entry name" value="PIN-like_dom_sf"/>
</dbReference>
<dbReference type="GO" id="GO:0004518">
    <property type="term" value="F:nuclease activity"/>
    <property type="evidence" value="ECO:0007669"/>
    <property type="project" value="InterPro"/>
</dbReference>
<feature type="compositionally biased region" description="Polar residues" evidence="3">
    <location>
        <begin position="356"/>
        <end position="365"/>
    </location>
</feature>
<dbReference type="Pfam" id="PF12247">
    <property type="entry name" value="MKT1_N"/>
    <property type="match status" value="1"/>
</dbReference>
<feature type="domain" description="XPG-I" evidence="4">
    <location>
        <begin position="181"/>
        <end position="250"/>
    </location>
</feature>
<comment type="similarity">
    <text evidence="2">Belongs to the XPG/RAD2 endonuclease family.</text>
</comment>
<dbReference type="InterPro" id="IPR022039">
    <property type="entry name" value="MKT1_C"/>
</dbReference>
<evidence type="ECO:0000313" key="6">
    <source>
        <dbReference type="EMBL" id="CDF89599.1"/>
    </source>
</evidence>
<dbReference type="Pfam" id="PF00752">
    <property type="entry name" value="XPG_N"/>
    <property type="match status" value="1"/>
</dbReference>
<dbReference type="CDD" id="cd09902">
    <property type="entry name" value="H3TH_MKT1"/>
    <property type="match status" value="1"/>
</dbReference>
<dbReference type="OrthoDB" id="17262at2759"/>
<dbReference type="GO" id="GO:0003730">
    <property type="term" value="F:mRNA 3'-UTR binding"/>
    <property type="evidence" value="ECO:0007669"/>
    <property type="project" value="TreeGrafter"/>
</dbReference>
<keyword evidence="1" id="KW-0810">Translation regulation</keyword>
<dbReference type="InterPro" id="IPR022040">
    <property type="entry name" value="MKT1_N"/>
</dbReference>
<dbReference type="InterPro" id="IPR037314">
    <property type="entry name" value="MKT1_H3TH"/>
</dbReference>
<dbReference type="EMBL" id="HG316457">
    <property type="protein sequence ID" value="CDF89599.1"/>
    <property type="molecule type" value="Genomic_DNA"/>
</dbReference>
<keyword evidence="7" id="KW-1185">Reference proteome</keyword>
<proteinExistence type="inferred from homology"/>
<evidence type="ECO:0000313" key="7">
    <source>
        <dbReference type="Proteomes" id="UP000019375"/>
    </source>
</evidence>
<organism evidence="6 7">
    <name type="scientific">Zygosaccharomyces bailii (strain CLIB 213 / ATCC 58445 / CBS 680 / BCRC 21525 / NBRC 1098 / NCYC 1416 / NRRL Y-2227)</name>
    <dbReference type="NCBI Taxonomy" id="1333698"/>
    <lineage>
        <taxon>Eukaryota</taxon>
        <taxon>Fungi</taxon>
        <taxon>Dikarya</taxon>
        <taxon>Ascomycota</taxon>
        <taxon>Saccharomycotina</taxon>
        <taxon>Saccharomycetes</taxon>
        <taxon>Saccharomycetales</taxon>
        <taxon>Saccharomycetaceae</taxon>
        <taxon>Zygosaccharomyces</taxon>
    </lineage>
</organism>
<dbReference type="CDD" id="cd09858">
    <property type="entry name" value="PIN_MKT1"/>
    <property type="match status" value="1"/>
</dbReference>
<evidence type="ECO:0000259" key="5">
    <source>
        <dbReference type="SMART" id="SM00485"/>
    </source>
</evidence>
<dbReference type="Proteomes" id="UP000019375">
    <property type="component" value="Unassembled WGS sequence"/>
</dbReference>
<reference evidence="7" key="1">
    <citation type="journal article" date="2013" name="Genome Announc.">
        <title>Genome sequence of the food spoilage yeast Zygosaccharomyces bailii CLIB 213(T).</title>
        <authorList>
            <person name="Galeote V."/>
            <person name="Bigey F."/>
            <person name="Devillers H."/>
            <person name="Neuveglise C."/>
            <person name="Dequin S."/>
        </authorList>
    </citation>
    <scope>NUCLEOTIDE SEQUENCE [LARGE SCALE GENOMIC DNA]</scope>
    <source>
        <strain evidence="7">CLIB 213 / ATCC 58445 / CBS 680 / CCRC 21525 / NBRC 1098 / NCYC 1416 / NRRL Y-2227</strain>
    </source>
</reference>
<dbReference type="PANTHER" id="PTHR11081:SF32">
    <property type="entry name" value="POST-TRANSCRIPTIONAL REGULATOR MKT1"/>
    <property type="match status" value="1"/>
</dbReference>
<dbReference type="SMART" id="SM00485">
    <property type="entry name" value="XPGN"/>
    <property type="match status" value="1"/>
</dbReference>
<dbReference type="Pfam" id="PF12246">
    <property type="entry name" value="MKT1_C"/>
    <property type="match status" value="1"/>
</dbReference>
<accession>A0A8J2X8L4</accession>
<dbReference type="InterPro" id="IPR006085">
    <property type="entry name" value="XPG_DNA_repair_N"/>
</dbReference>
<feature type="domain" description="XPG N-terminal" evidence="5">
    <location>
        <begin position="1"/>
        <end position="93"/>
    </location>
</feature>
<dbReference type="PANTHER" id="PTHR11081">
    <property type="entry name" value="FLAP ENDONUCLEASE FAMILY MEMBER"/>
    <property type="match status" value="1"/>
</dbReference>
<feature type="region of interest" description="Disordered" evidence="3">
    <location>
        <begin position="356"/>
        <end position="388"/>
    </location>
</feature>
<sequence length="815" mass="92384">MPIKSLESYLFERGLVGSYPIEALKNATLGIDVNHYISRLLTSKREQYLDAIGGFPTSLKMYLESDLKVFKEYNITPVFVFSGSLVRDQLEDSGYLNGYAAEASNHGAAAAAGIHPASPGIRANKESIYSQRHRGWTQWNNLVTSYQNSYIDQPVPPQEPFRYNTTIETKRFQADLFAYFIDREIIYQVAPYASWSQLSSLLYSGYIDAIYGPTDCLMLSNVDKFILGMEFPNREFRFIDKMRIFKEFNCSYDEFVDIAMAVGNDLQPTTLPPLQIYPVPQLFEIALEMVIATGTNFYAYQFSNPVKTESAEFISKYQKGVSALRYMPVLKDNGRIEFCEEGGVANDARVSAKSELSGSNITASQGEKMDPKDKGISSTSSTPRPIPTDVHDFIAQKLPAEYYFYRSLGLASGRLFDAITTGVYPVEPPLDGGFTTSYRNLVKKSVDVFKNKEINLLTQPINRYYQIKPIKQVNWFSPDDPSALTNRISPPIFEKLNHLIVKTDVGDKRFSISNFIELMNSSRDLSQDFISPEVIFPNSMPLNKKISAPFDLLSTSFLRSLHLLEFFDYDTSKKMLKPTAWGSVFLKFNELGVESQYQEPIFVLLVFIKMNVLSLAEETAPPASSALSQATLRSYPKESLYILLLTRVLTLYQVEQKSSNYHGPIDKKTLIFSDHLDFVRENLDDLFEAVIISSLTSGEFDRLSLNNYQWQQKIVRNCPFKLSTPNTIMAMMYEFFLQKYLHNGNAKSDAVSLIASEFQTVKYTPNLEEQLQRAQKFLEQCSSVLNELSVLGLIKKEDATSFNNAVQFSCKAVTD</sequence>
<dbReference type="SUPFAM" id="SSF88723">
    <property type="entry name" value="PIN domain-like"/>
    <property type="match status" value="1"/>
</dbReference>
<dbReference type="Gene3D" id="3.40.50.1010">
    <property type="entry name" value="5'-nuclease"/>
    <property type="match status" value="1"/>
</dbReference>
<evidence type="ECO:0000256" key="3">
    <source>
        <dbReference type="SAM" id="MobiDB-lite"/>
    </source>
</evidence>
<evidence type="ECO:0000259" key="4">
    <source>
        <dbReference type="SMART" id="SM00484"/>
    </source>
</evidence>
<gene>
    <name evidence="6" type="ORF">BN860_08130g</name>
</gene>
<dbReference type="GO" id="GO:0006974">
    <property type="term" value="P:DNA damage response"/>
    <property type="evidence" value="ECO:0007669"/>
    <property type="project" value="UniProtKB-ARBA"/>
</dbReference>
<dbReference type="GO" id="GO:0006417">
    <property type="term" value="P:regulation of translation"/>
    <property type="evidence" value="ECO:0007669"/>
    <property type="project" value="UniProtKB-KW"/>
</dbReference>
<evidence type="ECO:0000256" key="1">
    <source>
        <dbReference type="ARBA" id="ARBA00022845"/>
    </source>
</evidence>
<dbReference type="InterPro" id="IPR006084">
    <property type="entry name" value="XPG/Rad2"/>
</dbReference>
<evidence type="ECO:0000256" key="2">
    <source>
        <dbReference type="ARBA" id="ARBA00024023"/>
    </source>
</evidence>
<protein>
    <submittedName>
        <fullName evidence="6">ZYBA0S04-08130g1_1</fullName>
    </submittedName>
</protein>
<dbReference type="SMART" id="SM00484">
    <property type="entry name" value="XPGI"/>
    <property type="match status" value="1"/>
</dbReference>
<dbReference type="AlphaFoldDB" id="A0A8J2X8L4"/>